<sequence>GTIRDHSSSLTSDGYGLRAVFIHLFCNTHARKYITPSSLFPLSQAALLGMTTPEQSACQKERRGFGWDISSRYASPCGELFSARSFGHTGFIVTSLWIDPDNDGFVLILTNRVHPYGGGGVVCLRKDVAAAIVKILDVSSHVS</sequence>
<dbReference type="GO" id="GO:0016787">
    <property type="term" value="F:hydrolase activity"/>
    <property type="evidence" value="ECO:0007669"/>
    <property type="project" value="UniProtKB-KW"/>
</dbReference>
<dbReference type="EMBL" id="WOSW01000075">
    <property type="protein sequence ID" value="NHO34332.1"/>
    <property type="molecule type" value="Genomic_DNA"/>
</dbReference>
<gene>
    <name evidence="2" type="ORF">GOB84_17790</name>
</gene>
<keyword evidence="2" id="KW-0378">Hydrolase</keyword>
<dbReference type="InterPro" id="IPR001466">
    <property type="entry name" value="Beta-lactam-related"/>
</dbReference>
<dbReference type="Pfam" id="PF00144">
    <property type="entry name" value="Beta-lactamase"/>
    <property type="match status" value="1"/>
</dbReference>
<comment type="caution">
    <text evidence="2">The sequence shown here is derived from an EMBL/GenBank/DDBJ whole genome shotgun (WGS) entry which is preliminary data.</text>
</comment>
<dbReference type="Gene3D" id="3.40.710.10">
    <property type="entry name" value="DD-peptidase/beta-lactamase superfamily"/>
    <property type="match status" value="1"/>
</dbReference>
<name>A0ABX0KFN9_9PROT</name>
<protein>
    <submittedName>
        <fullName evidence="2">Serine hydrolase</fullName>
    </submittedName>
</protein>
<feature type="non-terminal residue" evidence="2">
    <location>
        <position position="1"/>
    </location>
</feature>
<evidence type="ECO:0000259" key="1">
    <source>
        <dbReference type="Pfam" id="PF00144"/>
    </source>
</evidence>
<reference evidence="2 3" key="1">
    <citation type="journal article" date="2020" name="Int. J. Syst. Evol. Microbiol.">
        <title>Novel acetic acid bacteria from cider fermentations: Acetobacter conturbans sp. nov. and Acetobacter fallax sp. nov.</title>
        <authorList>
            <person name="Sombolestani A.S."/>
            <person name="Cleenwerck I."/>
            <person name="Cnockaert M."/>
            <person name="Borremans W."/>
            <person name="Wieme A.D."/>
            <person name="De Vuyst L."/>
            <person name="Vandamme P."/>
        </authorList>
    </citation>
    <scope>NUCLEOTIDE SEQUENCE [LARGE SCALE GENOMIC DNA]</scope>
    <source>
        <strain evidence="2 3">LMG 1637</strain>
    </source>
</reference>
<organism evidence="2 3">
    <name type="scientific">Acetobacter fallax</name>
    <dbReference type="NCBI Taxonomy" id="1737473"/>
    <lineage>
        <taxon>Bacteria</taxon>
        <taxon>Pseudomonadati</taxon>
        <taxon>Pseudomonadota</taxon>
        <taxon>Alphaproteobacteria</taxon>
        <taxon>Acetobacterales</taxon>
        <taxon>Acetobacteraceae</taxon>
        <taxon>Acetobacter</taxon>
    </lineage>
</organism>
<evidence type="ECO:0000313" key="3">
    <source>
        <dbReference type="Proteomes" id="UP000615326"/>
    </source>
</evidence>
<accession>A0ABX0KFN9</accession>
<dbReference type="SUPFAM" id="SSF56601">
    <property type="entry name" value="beta-lactamase/transpeptidase-like"/>
    <property type="match status" value="1"/>
</dbReference>
<evidence type="ECO:0000313" key="2">
    <source>
        <dbReference type="EMBL" id="NHO34332.1"/>
    </source>
</evidence>
<dbReference type="InterPro" id="IPR012338">
    <property type="entry name" value="Beta-lactam/transpept-like"/>
</dbReference>
<feature type="domain" description="Beta-lactamase-related" evidence="1">
    <location>
        <begin position="52"/>
        <end position="115"/>
    </location>
</feature>
<dbReference type="RefSeq" id="WP_242011681.1">
    <property type="nucleotide sequence ID" value="NZ_WOSW01000075.1"/>
</dbReference>
<dbReference type="Proteomes" id="UP000615326">
    <property type="component" value="Unassembled WGS sequence"/>
</dbReference>
<proteinExistence type="predicted"/>
<keyword evidence="3" id="KW-1185">Reference proteome</keyword>